<dbReference type="Proteomes" id="UP000753961">
    <property type="component" value="Unassembled WGS sequence"/>
</dbReference>
<sequence>MNQKIHAFGILVLSLILLTGCQQHSAKLHVYGKESNDLVRLLEKDPSVDLQFHQSPMDAVNAANSGNGLLILSEGYPQTMVPLDDKFYTTIKEKQLRCYIEFPSYAPGVELGDVVEAKAERAVVKQSSWFHGRPDSLQILGINGLHYISNDVDESYIVAAKVAGFDSAIYGLPDKSDPLFFAWGDFPVWIASTQLSRFVSGRYAPQEAWASLWESILSHVLPGVELQPLDWDLTVAASYGKTEKLPADFQRQSVQRGIEWYKNARMLVPDGYDEKLQSILDDGRQELAYDTAIPVGDGSNGVFECIFSEINETGNQPIGIIKRGDCISESAMAFATAGELFDNDDYKEISTNLLDFYLLESIATKKEYGDPDHPAYGLIPWGISTPAWFKASYGDDNARFALGALAAGALTGTDTWEEPIMKSMVALLRTTGREGFRGSRIDLDHFEENGWRYYRDRDIVNLAPHFEAYLWACYLWTYDQTGDAVFLNTAEKGIHTMMEHYPDGWTWTNGLAQERARMILPLAWLVRVKDNADNRAVLMKVVNDFLELQDETGAIREELGEIKMGRYPPPQSNAAYGTTEASLIAHNGDPVSDLLYTTNFALLGLHEAAHATGDATIKEAEDKLAEFLVRIQVKSEGHPELDGGWMRAFDFQRFEHWGSNADHGWGAWAIESGWTQGWITTILGLRELDTSVWDLAKKSNAGKYYPALKKEMLVK</sequence>
<dbReference type="AlphaFoldDB" id="A0A953HS38"/>
<protein>
    <submittedName>
        <fullName evidence="1">Uncharacterized protein</fullName>
    </submittedName>
</protein>
<dbReference type="SUPFAM" id="SSF48208">
    <property type="entry name" value="Six-hairpin glycosidases"/>
    <property type="match status" value="1"/>
</dbReference>
<dbReference type="EMBL" id="JAHVHU010000004">
    <property type="protein sequence ID" value="MBY5957350.1"/>
    <property type="molecule type" value="Genomic_DNA"/>
</dbReference>
<dbReference type="GO" id="GO:0005975">
    <property type="term" value="P:carbohydrate metabolic process"/>
    <property type="evidence" value="ECO:0007669"/>
    <property type="project" value="InterPro"/>
</dbReference>
<accession>A0A953HS38</accession>
<keyword evidence="2" id="KW-1185">Reference proteome</keyword>
<organism evidence="1 2">
    <name type="scientific">Membranihabitans marinus</name>
    <dbReference type="NCBI Taxonomy" id="1227546"/>
    <lineage>
        <taxon>Bacteria</taxon>
        <taxon>Pseudomonadati</taxon>
        <taxon>Bacteroidota</taxon>
        <taxon>Saprospiria</taxon>
        <taxon>Saprospirales</taxon>
        <taxon>Saprospiraceae</taxon>
        <taxon>Membranihabitans</taxon>
    </lineage>
</organism>
<dbReference type="RefSeq" id="WP_222578869.1">
    <property type="nucleotide sequence ID" value="NZ_JAHVHU010000004.1"/>
</dbReference>
<evidence type="ECO:0000313" key="1">
    <source>
        <dbReference type="EMBL" id="MBY5957350.1"/>
    </source>
</evidence>
<name>A0A953HS38_9BACT</name>
<comment type="caution">
    <text evidence="1">The sequence shown here is derived from an EMBL/GenBank/DDBJ whole genome shotgun (WGS) entry which is preliminary data.</text>
</comment>
<dbReference type="PROSITE" id="PS51257">
    <property type="entry name" value="PROKAR_LIPOPROTEIN"/>
    <property type="match status" value="1"/>
</dbReference>
<dbReference type="InterPro" id="IPR008928">
    <property type="entry name" value="6-hairpin_glycosidase_sf"/>
</dbReference>
<proteinExistence type="predicted"/>
<reference evidence="1" key="1">
    <citation type="submission" date="2021-06" db="EMBL/GenBank/DDBJ databases">
        <title>44 bacteria genomes isolated from Dapeng, Shenzhen.</title>
        <authorList>
            <person name="Zheng W."/>
            <person name="Yu S."/>
            <person name="Huang Y."/>
        </authorList>
    </citation>
    <scope>NUCLEOTIDE SEQUENCE</scope>
    <source>
        <strain evidence="1">DP5N28-2</strain>
    </source>
</reference>
<evidence type="ECO:0000313" key="2">
    <source>
        <dbReference type="Proteomes" id="UP000753961"/>
    </source>
</evidence>
<gene>
    <name evidence="1" type="ORF">KUV50_04325</name>
</gene>